<evidence type="ECO:0000313" key="2">
    <source>
        <dbReference type="Proteomes" id="UP000319525"/>
    </source>
</evidence>
<dbReference type="Proteomes" id="UP000319525">
    <property type="component" value="Unassembled WGS sequence"/>
</dbReference>
<reference evidence="1 2" key="1">
    <citation type="submission" date="2019-06" db="EMBL/GenBank/DDBJ databases">
        <title>Whole genome shotgun sequence of Microbacterium testaceum NBRC 12675.</title>
        <authorList>
            <person name="Hosoyama A."/>
            <person name="Uohara A."/>
            <person name="Ohji S."/>
            <person name="Ichikawa N."/>
        </authorList>
    </citation>
    <scope>NUCLEOTIDE SEQUENCE [LARGE SCALE GENOMIC DNA]</scope>
    <source>
        <strain evidence="1 2">NBRC 12675</strain>
    </source>
</reference>
<dbReference type="AlphaFoldDB" id="A0A4Y3QPZ8"/>
<name>A0A4Y3QPZ8_MICTE</name>
<proteinExistence type="predicted"/>
<gene>
    <name evidence="1" type="ORF">MTE01_26980</name>
</gene>
<evidence type="ECO:0000313" key="1">
    <source>
        <dbReference type="EMBL" id="GEB46753.1"/>
    </source>
</evidence>
<comment type="caution">
    <text evidence="1">The sequence shown here is derived from an EMBL/GenBank/DDBJ whole genome shotgun (WGS) entry which is preliminary data.</text>
</comment>
<organism evidence="1 2">
    <name type="scientific">Microbacterium testaceum</name>
    <name type="common">Aureobacterium testaceum</name>
    <name type="synonym">Brevibacterium testaceum</name>
    <dbReference type="NCBI Taxonomy" id="2033"/>
    <lineage>
        <taxon>Bacteria</taxon>
        <taxon>Bacillati</taxon>
        <taxon>Actinomycetota</taxon>
        <taxon>Actinomycetes</taxon>
        <taxon>Micrococcales</taxon>
        <taxon>Microbacteriaceae</taxon>
        <taxon>Microbacterium</taxon>
    </lineage>
</organism>
<dbReference type="EMBL" id="BJML01000009">
    <property type="protein sequence ID" value="GEB46753.1"/>
    <property type="molecule type" value="Genomic_DNA"/>
</dbReference>
<protein>
    <submittedName>
        <fullName evidence="1">Uncharacterized protein</fullName>
    </submittedName>
</protein>
<sequence>MPAMTLSALRDDALRGVDGATRLRLSLPWIRSLPLSSLLDPIVQLDGREFEPAIILGERRLSPDALPQEDGWWYLQDRVVLEIPDAVSPGIHQVSVSFRLEIPYLPGGPDAPLRLPFAFTRTLDTDAVAAGVARAVGGTT</sequence>
<accession>A0A4Y3QPZ8</accession>